<name>A0ABW6DI49_9BACT</name>
<sequence length="150" mass="16764">MVSNKAEIHAVILQHLEERMEQGRKDYLLAKESRDSDTKSSAGDKFETGREMMQREMDKISASLDMLKGQLAQMKRIDIHENPTRVGLGSFIETDAENYYLSVGLGKLSCSGTPFYAISADSPLGELLVGKQTNEIIELRGRKITIKSIL</sequence>
<feature type="region of interest" description="Disordered" evidence="1">
    <location>
        <begin position="30"/>
        <end position="50"/>
    </location>
</feature>
<gene>
    <name evidence="2" type="ORF">U0R10_03380</name>
</gene>
<reference evidence="2 3" key="1">
    <citation type="submission" date="2024-03" db="EMBL/GenBank/DDBJ databases">
        <title>Aquirufa genome sequencing.</title>
        <authorList>
            <person name="Pitt A."/>
            <person name="Hahn M.W."/>
        </authorList>
    </citation>
    <scope>NUCLEOTIDE SEQUENCE [LARGE SCALE GENOMIC DNA]</scope>
    <source>
        <strain evidence="2 3">OSTEICH-129V</strain>
    </source>
</reference>
<proteinExistence type="predicted"/>
<accession>A0ABW6DI49</accession>
<dbReference type="Proteomes" id="UP001598138">
    <property type="component" value="Unassembled WGS sequence"/>
</dbReference>
<dbReference type="EMBL" id="JBBKXZ010000001">
    <property type="protein sequence ID" value="MFD3393654.1"/>
    <property type="molecule type" value="Genomic_DNA"/>
</dbReference>
<evidence type="ECO:0000313" key="2">
    <source>
        <dbReference type="EMBL" id="MFD3393654.1"/>
    </source>
</evidence>
<evidence type="ECO:0000256" key="1">
    <source>
        <dbReference type="SAM" id="MobiDB-lite"/>
    </source>
</evidence>
<organism evidence="2 3">
    <name type="scientific">Aquirufa avitistagni</name>
    <dbReference type="NCBI Taxonomy" id="3104728"/>
    <lineage>
        <taxon>Bacteria</taxon>
        <taxon>Pseudomonadati</taxon>
        <taxon>Bacteroidota</taxon>
        <taxon>Cytophagia</taxon>
        <taxon>Cytophagales</taxon>
        <taxon>Flectobacillaceae</taxon>
        <taxon>Aquirufa</taxon>
    </lineage>
</organism>
<comment type="caution">
    <text evidence="2">The sequence shown here is derived from an EMBL/GenBank/DDBJ whole genome shotgun (WGS) entry which is preliminary data.</text>
</comment>
<keyword evidence="3" id="KW-1185">Reference proteome</keyword>
<evidence type="ECO:0008006" key="4">
    <source>
        <dbReference type="Google" id="ProtNLM"/>
    </source>
</evidence>
<dbReference type="RefSeq" id="WP_377982469.1">
    <property type="nucleotide sequence ID" value="NZ_JBBKXZ010000001.1"/>
</dbReference>
<evidence type="ECO:0000313" key="3">
    <source>
        <dbReference type="Proteomes" id="UP001598138"/>
    </source>
</evidence>
<protein>
    <recommendedName>
        <fullName evidence="4">3-oxoacyl-ACP synthase</fullName>
    </recommendedName>
</protein>